<feature type="chain" id="PRO_5008572295" description="Cytochrome c domain-containing protein" evidence="1">
    <location>
        <begin position="28"/>
        <end position="96"/>
    </location>
</feature>
<evidence type="ECO:0008006" key="4">
    <source>
        <dbReference type="Google" id="ProtNLM"/>
    </source>
</evidence>
<dbReference type="PROSITE" id="PS51257">
    <property type="entry name" value="PROKAR_LIPOPROTEIN"/>
    <property type="match status" value="1"/>
</dbReference>
<reference evidence="2 3" key="1">
    <citation type="submission" date="2015-05" db="EMBL/GenBank/DDBJ databases">
        <title>Complete genome sequence of a sulfur-oxidizing gammaproteobacterium strain HA5.</title>
        <authorList>
            <person name="Miura A."/>
            <person name="Kojima H."/>
            <person name="Fukui M."/>
        </authorList>
    </citation>
    <scope>NUCLEOTIDE SEQUENCE [LARGE SCALE GENOMIC DNA]</scope>
    <source>
        <strain evidence="2 3">HA5</strain>
    </source>
</reference>
<dbReference type="InterPro" id="IPR036909">
    <property type="entry name" value="Cyt_c-like_dom_sf"/>
</dbReference>
<dbReference type="EMBL" id="AP014879">
    <property type="protein sequence ID" value="BAV32672.1"/>
    <property type="molecule type" value="Genomic_DNA"/>
</dbReference>
<accession>A0A1B4XD04</accession>
<organism evidence="2 3">
    <name type="scientific">Sulfuricaulis limicola</name>
    <dbReference type="NCBI Taxonomy" id="1620215"/>
    <lineage>
        <taxon>Bacteria</taxon>
        <taxon>Pseudomonadati</taxon>
        <taxon>Pseudomonadota</taxon>
        <taxon>Gammaproteobacteria</taxon>
        <taxon>Acidiferrobacterales</taxon>
        <taxon>Acidiferrobacteraceae</taxon>
        <taxon>Sulfuricaulis</taxon>
    </lineage>
</organism>
<sequence length="96" mass="10371">MSTLARHTAAALLVLGLAATGCSATGAGDPARGEQLHAVCLPCHGTSLYTSPQRKIKSLSALRQEVARWGDYYNPTLSEQDVDDVTAYLNTHFYKF</sequence>
<keyword evidence="1" id="KW-0732">Signal</keyword>
<dbReference type="SUPFAM" id="SSF46626">
    <property type="entry name" value="Cytochrome c"/>
    <property type="match status" value="1"/>
</dbReference>
<gene>
    <name evidence="2" type="ORF">SCL_0350</name>
</gene>
<protein>
    <recommendedName>
        <fullName evidence="4">Cytochrome c domain-containing protein</fullName>
    </recommendedName>
</protein>
<evidence type="ECO:0000313" key="2">
    <source>
        <dbReference type="EMBL" id="BAV32672.1"/>
    </source>
</evidence>
<dbReference type="AlphaFoldDB" id="A0A1B4XD04"/>
<dbReference type="InParanoid" id="A0A1B4XD04"/>
<evidence type="ECO:0000313" key="3">
    <source>
        <dbReference type="Proteomes" id="UP000243180"/>
    </source>
</evidence>
<dbReference type="RefSeq" id="WP_096359402.1">
    <property type="nucleotide sequence ID" value="NZ_AP014879.1"/>
</dbReference>
<dbReference type="GO" id="GO:0009055">
    <property type="term" value="F:electron transfer activity"/>
    <property type="evidence" value="ECO:0007669"/>
    <property type="project" value="InterPro"/>
</dbReference>
<dbReference type="KEGG" id="slim:SCL_0350"/>
<dbReference type="Proteomes" id="UP000243180">
    <property type="component" value="Chromosome"/>
</dbReference>
<dbReference type="OrthoDB" id="9796294at2"/>
<name>A0A1B4XD04_9GAMM</name>
<keyword evidence="3" id="KW-1185">Reference proteome</keyword>
<feature type="signal peptide" evidence="1">
    <location>
        <begin position="1"/>
        <end position="27"/>
    </location>
</feature>
<proteinExistence type="predicted"/>
<evidence type="ECO:0000256" key="1">
    <source>
        <dbReference type="SAM" id="SignalP"/>
    </source>
</evidence>
<dbReference type="GO" id="GO:0020037">
    <property type="term" value="F:heme binding"/>
    <property type="evidence" value="ECO:0007669"/>
    <property type="project" value="InterPro"/>
</dbReference>